<dbReference type="NCBIfam" id="TIGR01547">
    <property type="entry name" value="phage_term_2"/>
    <property type="match status" value="1"/>
</dbReference>
<dbReference type="PANTHER" id="PTHR39184:SF1">
    <property type="entry name" value="PBSX PHAGE TERMINASE LARGE SUBUNIT"/>
    <property type="match status" value="1"/>
</dbReference>
<feature type="domain" description="Phage terminase large subunit N-terminal" evidence="1">
    <location>
        <begin position="30"/>
        <end position="226"/>
    </location>
</feature>
<name>A0A8S5MF78_9CAUD</name>
<dbReference type="EMBL" id="BK014889">
    <property type="protein sequence ID" value="DAD80860.1"/>
    <property type="molecule type" value="Genomic_DNA"/>
</dbReference>
<sequence>MQTNLSDLIAPVFYKLHHQIKNHEYTHYWLRGGRGSTKSSLISIEIILGMMRNPDYNAIVFRKVGYYLKDSVYEQLIWAIDKLGVDDFWKISLSPLGLIYKPTGQRIVFRGCDDPKKSKSVKLRKGYFAYCWYEELDEFTGMNEIDTLNQSILRGGDRFWVFYSFNPPKSKNAWVNYEATNPRKDKIIHTSCYLDVPKDWLGEQFIIEAETCKEQNYNKYLHEFIGKAIGTGGNVFENVEELVITKEMINGFTNIRHGIDFGFAVDPFAYIQGAYDRKHNDLYLFNEIYQIKLTNEMAAEKLKPILNKFDHHMIMGDSAEPKSIVTLRNLGINIYGAKKGPDSVNYGMKWLQGLNHIYIDRRKCPNTYREFVNYEYERNKDDEFISAYPDENNHTIDACRYAFINDMPVRNKKSFW</sequence>
<proteinExistence type="predicted"/>
<evidence type="ECO:0000259" key="1">
    <source>
        <dbReference type="Pfam" id="PF04466"/>
    </source>
</evidence>
<feature type="domain" description="Phage terminase large subunit C-terminal" evidence="2">
    <location>
        <begin position="260"/>
        <end position="403"/>
    </location>
</feature>
<reference evidence="3" key="1">
    <citation type="journal article" date="2021" name="Proc. Natl. Acad. Sci. U.S.A.">
        <title>A Catalog of Tens of Thousands of Viruses from Human Metagenomes Reveals Hidden Associations with Chronic Diseases.</title>
        <authorList>
            <person name="Tisza M.J."/>
            <person name="Buck C.B."/>
        </authorList>
    </citation>
    <scope>NUCLEOTIDE SEQUENCE</scope>
    <source>
        <strain evidence="3">CtmAU6</strain>
    </source>
</reference>
<dbReference type="Gene3D" id="3.40.50.300">
    <property type="entry name" value="P-loop containing nucleotide triphosphate hydrolases"/>
    <property type="match status" value="1"/>
</dbReference>
<dbReference type="Pfam" id="PF17288">
    <property type="entry name" value="Terminase_3C"/>
    <property type="match status" value="1"/>
</dbReference>
<dbReference type="InterPro" id="IPR035413">
    <property type="entry name" value="Terminase_L_C"/>
</dbReference>
<organism evidence="3">
    <name type="scientific">Siphoviridae sp. ctmAU6</name>
    <dbReference type="NCBI Taxonomy" id="2826451"/>
    <lineage>
        <taxon>Viruses</taxon>
        <taxon>Duplodnaviria</taxon>
        <taxon>Heunggongvirae</taxon>
        <taxon>Uroviricota</taxon>
        <taxon>Caudoviricetes</taxon>
    </lineage>
</organism>
<evidence type="ECO:0000259" key="2">
    <source>
        <dbReference type="Pfam" id="PF17288"/>
    </source>
</evidence>
<evidence type="ECO:0000313" key="3">
    <source>
        <dbReference type="EMBL" id="DAD80860.1"/>
    </source>
</evidence>
<dbReference type="PANTHER" id="PTHR39184">
    <property type="match status" value="1"/>
</dbReference>
<dbReference type="Pfam" id="PF04466">
    <property type="entry name" value="Terminase_3"/>
    <property type="match status" value="1"/>
</dbReference>
<protein>
    <submittedName>
        <fullName evidence="3">Terminase large subunit</fullName>
    </submittedName>
</protein>
<accession>A0A8S5MF78</accession>
<dbReference type="Gene3D" id="3.30.420.280">
    <property type="match status" value="1"/>
</dbReference>
<dbReference type="InterPro" id="IPR027417">
    <property type="entry name" value="P-loop_NTPase"/>
</dbReference>
<dbReference type="InterPro" id="IPR052380">
    <property type="entry name" value="Viral_DNA_packaging_terminase"/>
</dbReference>
<dbReference type="InterPro" id="IPR035412">
    <property type="entry name" value="Terminase_L_N"/>
</dbReference>
<dbReference type="InterPro" id="IPR006437">
    <property type="entry name" value="Phage_terminase_lsu"/>
</dbReference>